<evidence type="ECO:0000256" key="1">
    <source>
        <dbReference type="ARBA" id="ARBA00006889"/>
    </source>
</evidence>
<feature type="chain" id="PRO_5045016052" evidence="2">
    <location>
        <begin position="21"/>
        <end position="208"/>
    </location>
</feature>
<organism evidence="4 5">
    <name type="scientific">Luteolibacter rhizosphaerae</name>
    <dbReference type="NCBI Taxonomy" id="2989719"/>
    <lineage>
        <taxon>Bacteria</taxon>
        <taxon>Pseudomonadati</taxon>
        <taxon>Verrucomicrobiota</taxon>
        <taxon>Verrucomicrobiia</taxon>
        <taxon>Verrucomicrobiales</taxon>
        <taxon>Verrucomicrobiaceae</taxon>
        <taxon>Luteolibacter</taxon>
    </lineage>
</organism>
<comment type="similarity">
    <text evidence="1 2">Belongs to the calycin superfamily. Lipocalin family.</text>
</comment>
<dbReference type="PANTHER" id="PTHR10612">
    <property type="entry name" value="APOLIPOPROTEIN D"/>
    <property type="match status" value="1"/>
</dbReference>
<dbReference type="InterPro" id="IPR022271">
    <property type="entry name" value="Lipocalin_ApoD"/>
</dbReference>
<dbReference type="RefSeq" id="WP_264515189.1">
    <property type="nucleotide sequence ID" value="NZ_JAPDDR010000010.1"/>
</dbReference>
<evidence type="ECO:0000313" key="4">
    <source>
        <dbReference type="EMBL" id="MCW1915635.1"/>
    </source>
</evidence>
<sequence>MTPRFCLPALALAAVLSSCAADGGRGAAAKPLKTTGKVSVDRYAGKWFEIARYPKWFQSGCESATAEYSKNKDGTIKVVNTCIRADGSSRKIEGVATPVDATANRLKVTFPNNWYSKAIPAPKEGNYWIIDLSPDYRHVIVGTPDRKSLWFLSRSATIPAKEFERMKTVATGQGFDMNALVIDGHTKIEKRGRATVPVASARPAGKKR</sequence>
<accession>A0ABT3G8W0</accession>
<dbReference type="CDD" id="cd19438">
    <property type="entry name" value="lipocalin_Blc-like"/>
    <property type="match status" value="1"/>
</dbReference>
<dbReference type="InterPro" id="IPR012674">
    <property type="entry name" value="Calycin"/>
</dbReference>
<evidence type="ECO:0000313" key="5">
    <source>
        <dbReference type="Proteomes" id="UP001165653"/>
    </source>
</evidence>
<protein>
    <submittedName>
        <fullName evidence="4">Lipocalin family protein</fullName>
    </submittedName>
</protein>
<feature type="domain" description="Lipocalin/cytosolic fatty-acid binding" evidence="3">
    <location>
        <begin position="38"/>
        <end position="181"/>
    </location>
</feature>
<dbReference type="PROSITE" id="PS51257">
    <property type="entry name" value="PROKAR_LIPOPROTEIN"/>
    <property type="match status" value="1"/>
</dbReference>
<evidence type="ECO:0000256" key="2">
    <source>
        <dbReference type="PIRNR" id="PIRNR036893"/>
    </source>
</evidence>
<dbReference type="PANTHER" id="PTHR10612:SF34">
    <property type="entry name" value="APOLIPOPROTEIN D"/>
    <property type="match status" value="1"/>
</dbReference>
<dbReference type="PIRSF" id="PIRSF036893">
    <property type="entry name" value="Lipocalin_ApoD"/>
    <property type="match status" value="1"/>
</dbReference>
<dbReference type="Gene3D" id="2.40.128.20">
    <property type="match status" value="1"/>
</dbReference>
<dbReference type="Pfam" id="PF08212">
    <property type="entry name" value="Lipocalin_2"/>
    <property type="match status" value="1"/>
</dbReference>
<dbReference type="SUPFAM" id="SSF50814">
    <property type="entry name" value="Lipocalins"/>
    <property type="match status" value="1"/>
</dbReference>
<dbReference type="EMBL" id="JAPDDR010000010">
    <property type="protein sequence ID" value="MCW1915635.1"/>
    <property type="molecule type" value="Genomic_DNA"/>
</dbReference>
<evidence type="ECO:0000259" key="3">
    <source>
        <dbReference type="Pfam" id="PF08212"/>
    </source>
</evidence>
<dbReference type="InterPro" id="IPR000566">
    <property type="entry name" value="Lipocln_cytosolic_FA-bd_dom"/>
</dbReference>
<reference evidence="4" key="1">
    <citation type="submission" date="2022-10" db="EMBL/GenBank/DDBJ databases">
        <title>Luteolibacter sp. GHJ8, whole genome shotgun sequencing project.</title>
        <authorList>
            <person name="Zhao G."/>
            <person name="Shen L."/>
        </authorList>
    </citation>
    <scope>NUCLEOTIDE SEQUENCE</scope>
    <source>
        <strain evidence="4">GHJ8</strain>
    </source>
</reference>
<comment type="caution">
    <text evidence="4">The sequence shown here is derived from an EMBL/GenBank/DDBJ whole genome shotgun (WGS) entry which is preliminary data.</text>
</comment>
<keyword evidence="2" id="KW-0732">Signal</keyword>
<dbReference type="InterPro" id="IPR002446">
    <property type="entry name" value="Lipocalin_bac"/>
</dbReference>
<dbReference type="Proteomes" id="UP001165653">
    <property type="component" value="Unassembled WGS sequence"/>
</dbReference>
<feature type="signal peptide" evidence="2">
    <location>
        <begin position="1"/>
        <end position="20"/>
    </location>
</feature>
<gene>
    <name evidence="4" type="ORF">OJ996_18765</name>
</gene>
<dbReference type="InterPro" id="IPR047202">
    <property type="entry name" value="Lipocalin_Blc-like_dom"/>
</dbReference>
<keyword evidence="5" id="KW-1185">Reference proteome</keyword>
<proteinExistence type="inferred from homology"/>
<name>A0ABT3G8W0_9BACT</name>
<dbReference type="PRINTS" id="PR01171">
    <property type="entry name" value="BCTLIPOCALIN"/>
</dbReference>